<reference evidence="1 2" key="1">
    <citation type="journal article" date="2018" name="Environ. Microbiol.">
        <title>New archaeal viruses discovered by metagenomic analysis of viral communities in enrichment cultures.</title>
        <authorList>
            <person name="Liu Y."/>
            <person name="Brandt D."/>
            <person name="Ishino S."/>
            <person name="Ishino Y."/>
            <person name="Koonin E.V."/>
            <person name="Kalinowski J."/>
            <person name="Krupovic M."/>
            <person name="Prangishvili D."/>
        </authorList>
    </citation>
    <scope>NUCLEOTIDE SEQUENCE [LARGE SCALE GENOMIC DNA]</scope>
</reference>
<organism evidence="1 2">
    <name type="scientific">Sulfolobales Beppu filamentous virus 2</name>
    <dbReference type="NCBI Taxonomy" id="2493123"/>
    <lineage>
        <taxon>Viruses</taxon>
        <taxon>Adnaviria</taxon>
        <taxon>Zilligvirae</taxon>
        <taxon>Taleaviricota</taxon>
        <taxon>Tokiviricetes</taxon>
        <taxon>Ligamenvirales</taxon>
        <taxon>Lipothrixviridae</taxon>
        <taxon>Alphalipothrixvirus</taxon>
        <taxon>Alphalipothrixvirus umijigokuense</taxon>
    </lineage>
</organism>
<sequence length="218" mass="24900">MKKVKLPETILTKIKGEILKPELKVRAEASAQGNIPSLSYQWVSSDEVEWVISNPTQQILYTAIWRNGYIFGSAFTEVYIRNGLTKIWTDPSQSTTDQEPYRIGLVTNPYYPTLAFVFKVPPGSTLYVPEYGFSQQEPPQDYRLITVTPGTKTSVLVAYDPMLPVIYMLQSQEPVLSMPSPYPLEVLSFNTNEQIQNPFIRIFYGYNFLTELILPILQ</sequence>
<protein>
    <submittedName>
        <fullName evidence="1">Uncharacterized protein</fullName>
    </submittedName>
</protein>
<gene>
    <name evidence="1" type="ORF">SBFV2_gp13</name>
</gene>
<accession>A0A3S8NEX3</accession>
<name>A0A3S8NEX3_9VIRU</name>
<evidence type="ECO:0000313" key="1">
    <source>
        <dbReference type="EMBL" id="AZI75780.1"/>
    </source>
</evidence>
<proteinExistence type="predicted"/>
<keyword evidence="2" id="KW-1185">Reference proteome</keyword>
<evidence type="ECO:0000313" key="2">
    <source>
        <dbReference type="Proteomes" id="UP000277749"/>
    </source>
</evidence>
<dbReference type="Proteomes" id="UP000277749">
    <property type="component" value="Segment"/>
</dbReference>
<dbReference type="EMBL" id="MK064563">
    <property type="protein sequence ID" value="AZI75780.1"/>
    <property type="molecule type" value="Genomic_DNA"/>
</dbReference>